<protein>
    <submittedName>
        <fullName evidence="2">MSHA biogenesis protein MshM</fullName>
    </submittedName>
</protein>
<dbReference type="CDD" id="cd00009">
    <property type="entry name" value="AAA"/>
    <property type="match status" value="1"/>
</dbReference>
<name>A0A178KH29_9GAMM</name>
<dbReference type="Proteomes" id="UP000078503">
    <property type="component" value="Unassembled WGS sequence"/>
</dbReference>
<comment type="caution">
    <text evidence="2">The sequence shown here is derived from an EMBL/GenBank/DDBJ whole genome shotgun (WGS) entry which is preliminary data.</text>
</comment>
<dbReference type="PANTHER" id="PTHR35894:SF7">
    <property type="entry name" value="GENERAL SECRETION PATHWAY PROTEIN A-RELATED"/>
    <property type="match status" value="1"/>
</dbReference>
<dbReference type="InterPro" id="IPR052026">
    <property type="entry name" value="ExeA_AAA_ATPase_DNA-bind"/>
</dbReference>
<reference evidence="2 3" key="1">
    <citation type="submission" date="2016-03" db="EMBL/GenBank/DDBJ databases">
        <title>Photobacterium proteolyticum sp. nov. a protease producing bacterium isolated from ocean sediments of Laizhou Bay.</title>
        <authorList>
            <person name="Li Y."/>
        </authorList>
    </citation>
    <scope>NUCLEOTIDE SEQUENCE [LARGE SCALE GENOMIC DNA]</scope>
    <source>
        <strain evidence="2 3">R-40508</strain>
    </source>
</reference>
<dbReference type="Gene3D" id="3.40.50.300">
    <property type="entry name" value="P-loop containing nucleotide triphosphate hydrolases"/>
    <property type="match status" value="1"/>
</dbReference>
<dbReference type="RefSeq" id="WP_068330774.1">
    <property type="nucleotide sequence ID" value="NZ_LVHF01000018.1"/>
</dbReference>
<dbReference type="SUPFAM" id="SSF52540">
    <property type="entry name" value="P-loop containing nucleoside triphosphate hydrolases"/>
    <property type="match status" value="1"/>
</dbReference>
<dbReference type="InterPro" id="IPR027417">
    <property type="entry name" value="P-loop_NTPase"/>
</dbReference>
<dbReference type="InterPro" id="IPR049945">
    <property type="entry name" value="AAA_22"/>
</dbReference>
<dbReference type="Pfam" id="PF13401">
    <property type="entry name" value="AAA_22"/>
    <property type="match status" value="1"/>
</dbReference>
<organism evidence="2 3">
    <name type="scientific">Photobacterium jeanii</name>
    <dbReference type="NCBI Taxonomy" id="858640"/>
    <lineage>
        <taxon>Bacteria</taxon>
        <taxon>Pseudomonadati</taxon>
        <taxon>Pseudomonadota</taxon>
        <taxon>Gammaproteobacteria</taxon>
        <taxon>Vibrionales</taxon>
        <taxon>Vibrionaceae</taxon>
        <taxon>Photobacterium</taxon>
    </lineage>
</organism>
<feature type="domain" description="AAA+ ATPase" evidence="1">
    <location>
        <begin position="42"/>
        <end position="191"/>
    </location>
</feature>
<proteinExistence type="predicted"/>
<evidence type="ECO:0000313" key="3">
    <source>
        <dbReference type="Proteomes" id="UP000078503"/>
    </source>
</evidence>
<evidence type="ECO:0000259" key="1">
    <source>
        <dbReference type="SMART" id="SM00382"/>
    </source>
</evidence>
<gene>
    <name evidence="2" type="ORF">A3K86_10080</name>
</gene>
<accession>A0A178KH29</accession>
<dbReference type="EMBL" id="LVHF01000018">
    <property type="protein sequence ID" value="OAN16510.1"/>
    <property type="molecule type" value="Genomic_DNA"/>
</dbReference>
<dbReference type="SMART" id="SM00382">
    <property type="entry name" value="AAA"/>
    <property type="match status" value="1"/>
</dbReference>
<evidence type="ECO:0000313" key="2">
    <source>
        <dbReference type="EMBL" id="OAN16510.1"/>
    </source>
</evidence>
<dbReference type="GO" id="GO:0016887">
    <property type="term" value="F:ATP hydrolysis activity"/>
    <property type="evidence" value="ECO:0007669"/>
    <property type="project" value="InterPro"/>
</dbReference>
<sequence length="282" mass="31880">MYESYFEFEQAPFTLTPNTALFHALPSHLEAIETVLAALQMGEGIVHIAGEVGTGKTLVCRMLIHQLPQHFDLVYLPTPVTSAQELRVAIAKELELATDGDMTTLTARLHRELITRKQNGQSVVVLLDEAQALPDEALEALRLLGNLETEQEKLLHIVLIGQPELDHRLQQHQLRQLQQRITFRAALRPLDLAETIAYIEHRLTRAGCERNLFSLPLYRALWRASRGIPRIINVLCHKALLVTMSRREAEVSQQSLLLAIKETHGASQPSWTFPVMWGWKSA</sequence>
<dbReference type="AlphaFoldDB" id="A0A178KH29"/>
<keyword evidence="3" id="KW-1185">Reference proteome</keyword>
<dbReference type="PANTHER" id="PTHR35894">
    <property type="entry name" value="GENERAL SECRETION PATHWAY PROTEIN A-RELATED"/>
    <property type="match status" value="1"/>
</dbReference>
<dbReference type="InterPro" id="IPR003593">
    <property type="entry name" value="AAA+_ATPase"/>
</dbReference>
<dbReference type="STRING" id="858640.A3K86_10080"/>
<dbReference type="OrthoDB" id="9780149at2"/>